<evidence type="ECO:0000256" key="5">
    <source>
        <dbReference type="SAM" id="MobiDB-lite"/>
    </source>
</evidence>
<dbReference type="PANTHER" id="PTHR45620:SF42">
    <property type="entry name" value="G-PROTEIN COUPLED RECEPTOR SEB-2"/>
    <property type="match status" value="1"/>
</dbReference>
<keyword evidence="10" id="KW-1185">Reference proteome</keyword>
<organism evidence="9 10">
    <name type="scientific">Paralvinella palmiformis</name>
    <dbReference type="NCBI Taxonomy" id="53620"/>
    <lineage>
        <taxon>Eukaryota</taxon>
        <taxon>Metazoa</taxon>
        <taxon>Spiralia</taxon>
        <taxon>Lophotrochozoa</taxon>
        <taxon>Annelida</taxon>
        <taxon>Polychaeta</taxon>
        <taxon>Sedentaria</taxon>
        <taxon>Canalipalpata</taxon>
        <taxon>Terebellida</taxon>
        <taxon>Terebelliformia</taxon>
        <taxon>Alvinellidae</taxon>
        <taxon>Paralvinella</taxon>
    </lineage>
</organism>
<dbReference type="GO" id="GO:0008528">
    <property type="term" value="F:G protein-coupled peptide receptor activity"/>
    <property type="evidence" value="ECO:0007669"/>
    <property type="project" value="TreeGrafter"/>
</dbReference>
<evidence type="ECO:0000256" key="6">
    <source>
        <dbReference type="SAM" id="Phobius"/>
    </source>
</evidence>
<evidence type="ECO:0000313" key="9">
    <source>
        <dbReference type="EMBL" id="KAK2144427.1"/>
    </source>
</evidence>
<dbReference type="AlphaFoldDB" id="A0AAD9MSR4"/>
<dbReference type="Proteomes" id="UP001208570">
    <property type="component" value="Unassembled WGS sequence"/>
</dbReference>
<dbReference type="EMBL" id="JAODUP010000758">
    <property type="protein sequence ID" value="KAK2144427.1"/>
    <property type="molecule type" value="Genomic_DNA"/>
</dbReference>
<dbReference type="GO" id="GO:0007188">
    <property type="term" value="P:adenylate cyclase-modulating G protein-coupled receptor signaling pathway"/>
    <property type="evidence" value="ECO:0007669"/>
    <property type="project" value="TreeGrafter"/>
</dbReference>
<comment type="subcellular location">
    <subcellularLocation>
        <location evidence="1">Membrane</location>
        <topology evidence="1">Multi-pass membrane protein</topology>
    </subcellularLocation>
</comment>
<dbReference type="PROSITE" id="PS50261">
    <property type="entry name" value="G_PROTEIN_RECEP_F2_4"/>
    <property type="match status" value="1"/>
</dbReference>
<evidence type="ECO:0000256" key="7">
    <source>
        <dbReference type="SAM" id="SignalP"/>
    </source>
</evidence>
<feature type="transmembrane region" description="Helical" evidence="6">
    <location>
        <begin position="167"/>
        <end position="190"/>
    </location>
</feature>
<comment type="caution">
    <text evidence="9">The sequence shown here is derived from an EMBL/GenBank/DDBJ whole genome shotgun (WGS) entry which is preliminary data.</text>
</comment>
<dbReference type="Pfam" id="PF00002">
    <property type="entry name" value="7tm_2"/>
    <property type="match status" value="1"/>
</dbReference>
<feature type="transmembrane region" description="Helical" evidence="6">
    <location>
        <begin position="289"/>
        <end position="309"/>
    </location>
</feature>
<gene>
    <name evidence="9" type="ORF">LSH36_758g01069</name>
</gene>
<keyword evidence="2 6" id="KW-0812">Transmembrane</keyword>
<evidence type="ECO:0000313" key="10">
    <source>
        <dbReference type="Proteomes" id="UP001208570"/>
    </source>
</evidence>
<evidence type="ECO:0000256" key="3">
    <source>
        <dbReference type="ARBA" id="ARBA00022989"/>
    </source>
</evidence>
<dbReference type="InterPro" id="IPR000832">
    <property type="entry name" value="GPCR_2_secretin-like"/>
</dbReference>
<evidence type="ECO:0000256" key="4">
    <source>
        <dbReference type="ARBA" id="ARBA00023136"/>
    </source>
</evidence>
<feature type="region of interest" description="Disordered" evidence="5">
    <location>
        <begin position="447"/>
        <end position="481"/>
    </location>
</feature>
<evidence type="ECO:0000256" key="2">
    <source>
        <dbReference type="ARBA" id="ARBA00022692"/>
    </source>
</evidence>
<proteinExistence type="predicted"/>
<dbReference type="PRINTS" id="PR00249">
    <property type="entry name" value="GPCRSECRETIN"/>
</dbReference>
<accession>A0AAD9MSR4</accession>
<dbReference type="GO" id="GO:0007166">
    <property type="term" value="P:cell surface receptor signaling pathway"/>
    <property type="evidence" value="ECO:0007669"/>
    <property type="project" value="InterPro"/>
</dbReference>
<feature type="signal peptide" evidence="7">
    <location>
        <begin position="1"/>
        <end position="21"/>
    </location>
</feature>
<reference evidence="9" key="1">
    <citation type="journal article" date="2023" name="Mol. Biol. Evol.">
        <title>Third-Generation Sequencing Reveals the Adaptive Role of the Epigenome in Three Deep-Sea Polychaetes.</title>
        <authorList>
            <person name="Perez M."/>
            <person name="Aroh O."/>
            <person name="Sun Y."/>
            <person name="Lan Y."/>
            <person name="Juniper S.K."/>
            <person name="Young C.R."/>
            <person name="Angers B."/>
            <person name="Qian P.Y."/>
        </authorList>
    </citation>
    <scope>NUCLEOTIDE SEQUENCE</scope>
    <source>
        <strain evidence="9">P08H-3</strain>
    </source>
</reference>
<evidence type="ECO:0000256" key="1">
    <source>
        <dbReference type="ARBA" id="ARBA00004141"/>
    </source>
</evidence>
<sequence>MIRPLAPTLMTLMFGLNQVISSSVDGAYCRDSWVEQMAYEDFAVYTCSKCFVQVFWDEKDLTLKVPPTYPYLLVDPGNGTEYYPDAESDTSVVCTEKLTSAECRMWRHCCQAAKHCCRDTQQRHLSPQVYRECNHDSTWHVNPMTNQEYSDYDECFSQEKNILVLKISLYIDFVGNGISILSLIVAILIITTIRNLRSELQQRAALKIHFNLFVSVLFTATFTVAFHFVYHDAFTSSNPVYQQNTVWCRALHITTKYFKSTTYMAMFCEGLFLYRRISQVMQIRVSESLVKYLIITWVLPVTANGVYVIARLTTGQNERHAIIATMSLIPVFGIQFLFLIYRPRYWPPYEIIVAIFESSQGTLVAVLYCFTTKEVKTELGSILQGGTERADVIEEKELYLETSTNRRDSCSSRTTQRSYADSSISSIVSQHKLELRKNGLVRTMAHNLDTSPETAELIPLDSGSRGDQDRTDELDLETTEE</sequence>
<feature type="compositionally biased region" description="Basic and acidic residues" evidence="5">
    <location>
        <begin position="464"/>
        <end position="473"/>
    </location>
</feature>
<dbReference type="PANTHER" id="PTHR45620">
    <property type="entry name" value="PDF RECEPTOR-LIKE PROTEIN-RELATED"/>
    <property type="match status" value="1"/>
</dbReference>
<keyword evidence="3 6" id="KW-1133">Transmembrane helix</keyword>
<feature type="chain" id="PRO_5042214524" description="G-protein coupled receptors family 2 profile 2 domain-containing protein" evidence="7">
    <location>
        <begin position="22"/>
        <end position="481"/>
    </location>
</feature>
<keyword evidence="4 6" id="KW-0472">Membrane</keyword>
<protein>
    <recommendedName>
        <fullName evidence="8">G-protein coupled receptors family 2 profile 2 domain-containing protein</fullName>
    </recommendedName>
</protein>
<feature type="transmembrane region" description="Helical" evidence="6">
    <location>
        <begin position="210"/>
        <end position="230"/>
    </location>
</feature>
<feature type="transmembrane region" description="Helical" evidence="6">
    <location>
        <begin position="321"/>
        <end position="341"/>
    </location>
</feature>
<dbReference type="GO" id="GO:0005886">
    <property type="term" value="C:plasma membrane"/>
    <property type="evidence" value="ECO:0007669"/>
    <property type="project" value="TreeGrafter"/>
</dbReference>
<dbReference type="InterPro" id="IPR017981">
    <property type="entry name" value="GPCR_2-like_7TM"/>
</dbReference>
<keyword evidence="7" id="KW-0732">Signal</keyword>
<evidence type="ECO:0000259" key="8">
    <source>
        <dbReference type="PROSITE" id="PS50261"/>
    </source>
</evidence>
<dbReference type="InterPro" id="IPR050332">
    <property type="entry name" value="GPCR_2"/>
</dbReference>
<dbReference type="Gene3D" id="1.20.1070.10">
    <property type="entry name" value="Rhodopsin 7-helix transmembrane proteins"/>
    <property type="match status" value="2"/>
</dbReference>
<name>A0AAD9MSR4_9ANNE</name>
<feature type="domain" description="G-protein coupled receptors family 2 profile 2" evidence="8">
    <location>
        <begin position="168"/>
        <end position="311"/>
    </location>
</feature>